<dbReference type="AlphaFoldDB" id="A0AAW1PMQ0"/>
<feature type="compositionally biased region" description="Polar residues" evidence="1">
    <location>
        <begin position="101"/>
        <end position="115"/>
    </location>
</feature>
<reference evidence="2 3" key="1">
    <citation type="journal article" date="2024" name="Nat. Commun.">
        <title>Phylogenomics reveals the evolutionary origins of lichenization in chlorophyte algae.</title>
        <authorList>
            <person name="Puginier C."/>
            <person name="Libourel C."/>
            <person name="Otte J."/>
            <person name="Skaloud P."/>
            <person name="Haon M."/>
            <person name="Grisel S."/>
            <person name="Petersen M."/>
            <person name="Berrin J.G."/>
            <person name="Delaux P.M."/>
            <person name="Dal Grande F."/>
            <person name="Keller J."/>
        </authorList>
    </citation>
    <scope>NUCLEOTIDE SEQUENCE [LARGE SCALE GENOMIC DNA]</scope>
    <source>
        <strain evidence="2 3">SAG 2043</strain>
    </source>
</reference>
<feature type="compositionally biased region" description="Basic and acidic residues" evidence="1">
    <location>
        <begin position="84"/>
        <end position="93"/>
    </location>
</feature>
<evidence type="ECO:0000313" key="2">
    <source>
        <dbReference type="EMBL" id="KAK9809878.1"/>
    </source>
</evidence>
<comment type="caution">
    <text evidence="2">The sequence shown here is derived from an EMBL/GenBank/DDBJ whole genome shotgun (WGS) entry which is preliminary data.</text>
</comment>
<evidence type="ECO:0000313" key="3">
    <source>
        <dbReference type="Proteomes" id="UP001489004"/>
    </source>
</evidence>
<dbReference type="Proteomes" id="UP001489004">
    <property type="component" value="Unassembled WGS sequence"/>
</dbReference>
<organism evidence="2 3">
    <name type="scientific">[Myrmecia] bisecta</name>
    <dbReference type="NCBI Taxonomy" id="41462"/>
    <lineage>
        <taxon>Eukaryota</taxon>
        <taxon>Viridiplantae</taxon>
        <taxon>Chlorophyta</taxon>
        <taxon>core chlorophytes</taxon>
        <taxon>Trebouxiophyceae</taxon>
        <taxon>Trebouxiales</taxon>
        <taxon>Trebouxiaceae</taxon>
        <taxon>Myrmecia</taxon>
    </lineage>
</organism>
<name>A0AAW1PMQ0_9CHLO</name>
<keyword evidence="3" id="KW-1185">Reference proteome</keyword>
<gene>
    <name evidence="2" type="ORF">WJX72_000861</name>
</gene>
<proteinExistence type="predicted"/>
<accession>A0AAW1PMQ0</accession>
<sequence length="147" mass="16830">MSKRTILLLEPTLDAPLEFPAYIPLPDEDDDLAWDVHSGFELADSDEESGVLQPAIQVPPVSQQVAELQPPVLQPLSDHNTTYHSERVQQQDFKRRKLESISLQNLRHLGSPSTTESHRTDTQLRQQQSPFQIPIQLRTWQRCKLLS</sequence>
<feature type="region of interest" description="Disordered" evidence="1">
    <location>
        <begin position="72"/>
        <end position="128"/>
    </location>
</feature>
<evidence type="ECO:0000256" key="1">
    <source>
        <dbReference type="SAM" id="MobiDB-lite"/>
    </source>
</evidence>
<dbReference type="EMBL" id="JALJOR010000010">
    <property type="protein sequence ID" value="KAK9809878.1"/>
    <property type="molecule type" value="Genomic_DNA"/>
</dbReference>
<protein>
    <submittedName>
        <fullName evidence="2">Uncharacterized protein</fullName>
    </submittedName>
</protein>